<evidence type="ECO:0000313" key="2">
    <source>
        <dbReference type="EMBL" id="CAB4964131.1"/>
    </source>
</evidence>
<accession>A0A6J7L7S3</accession>
<gene>
    <name evidence="2" type="ORF">UFOPK3772_02467</name>
</gene>
<dbReference type="AlphaFoldDB" id="A0A6J7L7S3"/>
<proteinExistence type="predicted"/>
<dbReference type="EMBL" id="CAFBNE010000095">
    <property type="protein sequence ID" value="CAB4964131.1"/>
    <property type="molecule type" value="Genomic_DNA"/>
</dbReference>
<reference evidence="2" key="1">
    <citation type="submission" date="2020-05" db="EMBL/GenBank/DDBJ databases">
        <authorList>
            <person name="Chiriac C."/>
            <person name="Salcher M."/>
            <person name="Ghai R."/>
            <person name="Kavagutti S V."/>
        </authorList>
    </citation>
    <scope>NUCLEOTIDE SEQUENCE</scope>
</reference>
<name>A0A6J7L7S3_9ZZZZ</name>
<organism evidence="2">
    <name type="scientific">freshwater metagenome</name>
    <dbReference type="NCBI Taxonomy" id="449393"/>
    <lineage>
        <taxon>unclassified sequences</taxon>
        <taxon>metagenomes</taxon>
        <taxon>ecological metagenomes</taxon>
    </lineage>
</organism>
<sequence length="516" mass="55488">MPPPSVSVTRDGVCFPQGGDGLRSTGATGRAIFADSARGVDAALAERIEHTRDWRSGYLRPVRDIVAAATKSPDAALTISSDGLSSAHRRFRFARSGAEQSISEVMAQPGEALFDSVTIEGRVAADRDFSLPYEGKRLFGDDLRRQVDRWVLDGITEPSFAEAIHTLMDNPDWLDLRDVDIALLGAGAEMAPTRSLLRWGARVHAVDLPRPDAWRRLIEIARNTAGSLRVPVRRGDQGNAPIVTGGVVHPDDDTAIAEVAGADLLADTPHIRTWLDEIEGPLILGTYVYADGAGHVLLSMASDAIATDLIARRGNVMLAYLATPTDVFMVPMSAVEESRRRWETRGMSGILQSPLRLLNQFQPNNPETIFTSDGVEVGLNDSLVPQQGPNYALAKRLQRWRALNARAAGTTVSLNLAPPTRTQSVVKNRLLAAAYAGAGRFGIEVFEPATSTALMAALLVHDLRNPAAAANPATSLSNPMDLFVQGANHGGLWRAAYSPRSVLGIAAVLGMFESRA</sequence>
<evidence type="ECO:0000256" key="1">
    <source>
        <dbReference type="SAM" id="MobiDB-lite"/>
    </source>
</evidence>
<feature type="region of interest" description="Disordered" evidence="1">
    <location>
        <begin position="1"/>
        <end position="21"/>
    </location>
</feature>
<protein>
    <submittedName>
        <fullName evidence="2">Unannotated protein</fullName>
    </submittedName>
</protein>